<keyword evidence="3" id="KW-1185">Reference proteome</keyword>
<evidence type="ECO:0000256" key="1">
    <source>
        <dbReference type="SAM" id="Phobius"/>
    </source>
</evidence>
<dbReference type="EMBL" id="QNVY02000001">
    <property type="protein sequence ID" value="RYJ53549.1"/>
    <property type="molecule type" value="Genomic_DNA"/>
</dbReference>
<dbReference type="RefSeq" id="WP_113664457.1">
    <property type="nucleotide sequence ID" value="NZ_QNVY02000001.1"/>
</dbReference>
<dbReference type="AlphaFoldDB" id="A0A482TTZ5"/>
<gene>
    <name evidence="2" type="ORF">DR871_005725</name>
</gene>
<feature type="transmembrane region" description="Helical" evidence="1">
    <location>
        <begin position="76"/>
        <end position="93"/>
    </location>
</feature>
<dbReference type="Proteomes" id="UP000253235">
    <property type="component" value="Unassembled WGS sequence"/>
</dbReference>
<feature type="transmembrane region" description="Helical" evidence="1">
    <location>
        <begin position="153"/>
        <end position="175"/>
    </location>
</feature>
<reference evidence="2 3" key="1">
    <citation type="submission" date="2019-01" db="EMBL/GenBank/DDBJ databases">
        <title>Flavobacterium sp. nov. isolated from arctic soil.</title>
        <authorList>
            <person name="Kim D.-U."/>
        </authorList>
    </citation>
    <scope>NUCLEOTIDE SEQUENCE [LARGE SCALE GENOMIC DNA]</scope>
    <source>
        <strain evidence="2 3">Kopri-42</strain>
    </source>
</reference>
<keyword evidence="1" id="KW-0812">Transmembrane</keyword>
<feature type="transmembrane region" description="Helical" evidence="1">
    <location>
        <begin position="124"/>
        <end position="141"/>
    </location>
</feature>
<evidence type="ECO:0000313" key="2">
    <source>
        <dbReference type="EMBL" id="RYJ53549.1"/>
    </source>
</evidence>
<feature type="transmembrane region" description="Helical" evidence="1">
    <location>
        <begin position="181"/>
        <end position="203"/>
    </location>
</feature>
<protein>
    <submittedName>
        <fullName evidence="2">DUF3667 domain-containing protein</fullName>
    </submittedName>
</protein>
<sequence length="246" mass="28837">MTNNCLNCNKEIIDKFCSNCSQATSTHRFSLSHVFQHDFIHGIFHFDKGFFYTIKELFTRPGHSIREYVQGKRVKHFNYFATIILLMTIGYFIKKWTKIDASGLYDDKKTVEGLLKVLKDYSKFTVFLHIPIISILSNLFFKKSKQNYAENVVLNLYMLCGTLIISFVLFSSMIFTDNKDFLVGVNYFAAALTFLYIIIFYYQYFSVFGLKKYQLIIRVIIIAILYLLTKQITNNILNTIGLKYFN</sequence>
<proteinExistence type="predicted"/>
<dbReference type="Pfam" id="PF12412">
    <property type="entry name" value="DUF3667"/>
    <property type="match status" value="1"/>
</dbReference>
<dbReference type="InterPro" id="IPR022134">
    <property type="entry name" value="DUF3667"/>
</dbReference>
<organism evidence="2 3">
    <name type="scientific">Flavobacterium petrolei</name>
    <dbReference type="NCBI Taxonomy" id="2259594"/>
    <lineage>
        <taxon>Bacteria</taxon>
        <taxon>Pseudomonadati</taxon>
        <taxon>Bacteroidota</taxon>
        <taxon>Flavobacteriia</taxon>
        <taxon>Flavobacteriales</taxon>
        <taxon>Flavobacteriaceae</taxon>
        <taxon>Flavobacterium</taxon>
    </lineage>
</organism>
<accession>A0A482TTZ5</accession>
<comment type="caution">
    <text evidence="2">The sequence shown here is derived from an EMBL/GenBank/DDBJ whole genome shotgun (WGS) entry which is preliminary data.</text>
</comment>
<feature type="transmembrane region" description="Helical" evidence="1">
    <location>
        <begin position="215"/>
        <end position="233"/>
    </location>
</feature>
<keyword evidence="1" id="KW-1133">Transmembrane helix</keyword>
<name>A0A482TTZ5_9FLAO</name>
<evidence type="ECO:0000313" key="3">
    <source>
        <dbReference type="Proteomes" id="UP000253235"/>
    </source>
</evidence>
<keyword evidence="1" id="KW-0472">Membrane</keyword>
<dbReference type="OrthoDB" id="7446256at2"/>